<dbReference type="InterPro" id="IPR007111">
    <property type="entry name" value="NACHT_NTPase"/>
</dbReference>
<reference evidence="2 3" key="1">
    <citation type="journal article" date="2015" name="Stand. Genomic Sci.">
        <title>Genomic Encyclopedia of Bacterial and Archaeal Type Strains, Phase III: the genomes of soil and plant-associated and newly described type strains.</title>
        <authorList>
            <person name="Whitman W.B."/>
            <person name="Woyke T."/>
            <person name="Klenk H.P."/>
            <person name="Zhou Y."/>
            <person name="Lilburn T.G."/>
            <person name="Beck B.J."/>
            <person name="De Vos P."/>
            <person name="Vandamme P."/>
            <person name="Eisen J.A."/>
            <person name="Garrity G."/>
            <person name="Hugenholtz P."/>
            <person name="Kyrpides N.C."/>
        </authorList>
    </citation>
    <scope>NUCLEOTIDE SEQUENCE [LARGE SCALE GENOMIC DNA]</scope>
    <source>
        <strain evidence="2 3">CGMCC 1.10685</strain>
    </source>
</reference>
<sequence>MSSKNEHAANLDFENEVRRIARAKWPAAQFGGAAMLDGRERDGIFETEESVHFIEATVSASASKAKEDTRKLFRSIVDHNKLQGMKNAVGWFVTKAEPTAEQRKEVHEQGKGQVRAVSYSQFQQSLIDVRAYLSARKLHGFGSVQDFASGGKNPSISFVEIGLTSKALDENYLVNDILEGALEGNHFAITGQYGAGKSMTLRELFFRLEARYIRGATSKFPVYINLREHSGQRDPVELLERHARSIGFESPSSLIRAWRAGFVVLLADGFDEITSLGVQGSWKKLKDLRMRSLEGVRKLHRESIGTGIVVGGRSHYFEDDRELCNALGLHEGLVLSLDEFTETQMRSFLSRFPGVEHEGAFPQWLPTRPLLLGYLASRGLLSELGENSGMPDAVDGWDYLLDQIYEREGRIETNLDGQTLRRILERAASLARTTEDGLGPITRSELFSAFTEVCGYEPDEQGVLAIQRLPGLGIYRAEDESRCFVDAELADVCKGREVVQFLEAPFDMVKNPGWVGAMNACDRPINEVAINFVLRRLEISHDARGVIRQAVAFLNSRSDLACARGDVAVILLTGELHLDIAFIVSEVNFGARLVEFHPHMLPLSNMQFSHCLFDGVVLNPEVGSNSLPYFDSCLIEQISGRVSSDDLPRDRIMHSCDIGGFDSAATGAAIRAVRMSVGEKVLLITLRKLFVQSLSGRAESALYRGLDVDERRMVGDVLRMLKRHELAVEYSRGDGVIWLPVRKALTRVKRILSAPNESGEEVVRDCRAMG</sequence>
<name>A0A562PSM6_9BURK</name>
<evidence type="ECO:0000313" key="2">
    <source>
        <dbReference type="EMBL" id="TWI47435.1"/>
    </source>
</evidence>
<comment type="caution">
    <text evidence="2">The sequence shown here is derived from an EMBL/GenBank/DDBJ whole genome shotgun (WGS) entry which is preliminary data.</text>
</comment>
<accession>A0A562PSM6</accession>
<dbReference type="InterPro" id="IPR027417">
    <property type="entry name" value="P-loop_NTPase"/>
</dbReference>
<evidence type="ECO:0000313" key="3">
    <source>
        <dbReference type="Proteomes" id="UP000315112"/>
    </source>
</evidence>
<dbReference type="OrthoDB" id="7873212at2"/>
<dbReference type="RefSeq" id="WP_145875215.1">
    <property type="nucleotide sequence ID" value="NZ_VLKW01000004.1"/>
</dbReference>
<evidence type="ECO:0000259" key="1">
    <source>
        <dbReference type="Pfam" id="PF05729"/>
    </source>
</evidence>
<organism evidence="2 3">
    <name type="scientific">Pseudoduganella flava</name>
    <dbReference type="NCBI Taxonomy" id="871742"/>
    <lineage>
        <taxon>Bacteria</taxon>
        <taxon>Pseudomonadati</taxon>
        <taxon>Pseudomonadota</taxon>
        <taxon>Betaproteobacteria</taxon>
        <taxon>Burkholderiales</taxon>
        <taxon>Oxalobacteraceae</taxon>
        <taxon>Telluria group</taxon>
        <taxon>Pseudoduganella</taxon>
    </lineage>
</organism>
<dbReference type="EMBL" id="VLKW01000004">
    <property type="protein sequence ID" value="TWI47435.1"/>
    <property type="molecule type" value="Genomic_DNA"/>
</dbReference>
<dbReference type="Proteomes" id="UP000315112">
    <property type="component" value="Unassembled WGS sequence"/>
</dbReference>
<dbReference type="AlphaFoldDB" id="A0A562PSM6"/>
<proteinExistence type="predicted"/>
<dbReference type="Gene3D" id="3.40.50.300">
    <property type="entry name" value="P-loop containing nucleotide triphosphate hydrolases"/>
    <property type="match status" value="1"/>
</dbReference>
<feature type="domain" description="NACHT" evidence="1">
    <location>
        <begin position="188"/>
        <end position="285"/>
    </location>
</feature>
<gene>
    <name evidence="2" type="ORF">IP92_02495</name>
</gene>
<protein>
    <recommendedName>
        <fullName evidence="1">NACHT domain-containing protein</fullName>
    </recommendedName>
</protein>
<dbReference type="SUPFAM" id="SSF52540">
    <property type="entry name" value="P-loop containing nucleoside triphosphate hydrolases"/>
    <property type="match status" value="1"/>
</dbReference>
<dbReference type="Pfam" id="PF05729">
    <property type="entry name" value="NACHT"/>
    <property type="match status" value="1"/>
</dbReference>